<keyword evidence="5" id="KW-1185">Reference proteome</keyword>
<keyword evidence="1" id="KW-0472">Membrane</keyword>
<dbReference type="Proteomes" id="UP000503144">
    <property type="component" value="Chromosome"/>
</dbReference>
<evidence type="ECO:0000256" key="1">
    <source>
        <dbReference type="SAM" id="Phobius"/>
    </source>
</evidence>
<evidence type="ECO:0008006" key="6">
    <source>
        <dbReference type="Google" id="ProtNLM"/>
    </source>
</evidence>
<keyword evidence="1" id="KW-1133">Transmembrane helix</keyword>
<feature type="transmembrane region" description="Helical" evidence="1">
    <location>
        <begin position="46"/>
        <end position="67"/>
    </location>
</feature>
<dbReference type="RefSeq" id="WP_168803747.1">
    <property type="nucleotide sequence ID" value="NZ_CP051205.1"/>
</dbReference>
<accession>A0AAE7D7X8</accession>
<sequence length="153" mass="16929">MEQPKNFTREGNVYKMKPQLGFNIVVIGLALLFVALGIYIKSPGVIWIFAACAVIFVLSAFTKSLVIDMDKKEISGRMALIKSGYTIPISAIQHFELYSLRQNFITTNTTLNVYYLKDGKEKSVSLVQGFTARGIQGILNDIEEIIATDGSKG</sequence>
<keyword evidence="1" id="KW-0812">Transmembrane</keyword>
<feature type="transmembrane region" description="Helical" evidence="1">
    <location>
        <begin position="20"/>
        <end position="40"/>
    </location>
</feature>
<dbReference type="Pfam" id="PF17255">
    <property type="entry name" value="EbsA"/>
    <property type="match status" value="1"/>
</dbReference>
<dbReference type="AlphaFoldDB" id="A0AAE7D7X8"/>
<dbReference type="Proteomes" id="UP000502421">
    <property type="component" value="Chromosome"/>
</dbReference>
<protein>
    <recommendedName>
        <fullName evidence="6">PH domain-containing protein</fullName>
    </recommendedName>
</protein>
<reference evidence="4" key="1">
    <citation type="submission" date="2020-04" db="EMBL/GenBank/DDBJ databases">
        <authorList>
            <person name="Kittiwongwattana C."/>
        </authorList>
    </citation>
    <scope>NUCLEOTIDE SEQUENCE [LARGE SCALE GENOMIC DNA]</scope>
    <source>
        <strain evidence="3 5">1303</strain>
        <strain evidence="4">1310</strain>
    </source>
</reference>
<evidence type="ECO:0000313" key="2">
    <source>
        <dbReference type="EMBL" id="QJB31488.1"/>
    </source>
</evidence>
<dbReference type="EMBL" id="CP051205">
    <property type="protein sequence ID" value="QJB31488.1"/>
    <property type="molecule type" value="Genomic_DNA"/>
</dbReference>
<evidence type="ECO:0000313" key="5">
    <source>
        <dbReference type="Proteomes" id="UP000503144"/>
    </source>
</evidence>
<dbReference type="KEGG" id="coy:HF329_09300"/>
<proteinExistence type="predicted"/>
<organism evidence="2 4">
    <name type="scientific">Chitinophaga oryzae</name>
    <dbReference type="NCBI Taxonomy" id="2725414"/>
    <lineage>
        <taxon>Bacteria</taxon>
        <taxon>Pseudomonadati</taxon>
        <taxon>Bacteroidota</taxon>
        <taxon>Chitinophagia</taxon>
        <taxon>Chitinophagales</taxon>
        <taxon>Chitinophagaceae</taxon>
        <taxon>Chitinophaga</taxon>
    </lineage>
</organism>
<evidence type="ECO:0000313" key="4">
    <source>
        <dbReference type="Proteomes" id="UP000502421"/>
    </source>
</evidence>
<reference evidence="2" key="2">
    <citation type="submission" date="2020-09" db="EMBL/GenBank/DDBJ databases">
        <authorList>
            <person name="Kittiwongwattana C."/>
        </authorList>
    </citation>
    <scope>NUCLEOTIDE SEQUENCE</scope>
    <source>
        <strain evidence="5">1303</strain>
        <strain evidence="2">1310</strain>
    </source>
</reference>
<evidence type="ECO:0000313" key="3">
    <source>
        <dbReference type="EMBL" id="QJB37969.1"/>
    </source>
</evidence>
<dbReference type="EMBL" id="CP051204">
    <property type="protein sequence ID" value="QJB37969.1"/>
    <property type="molecule type" value="Genomic_DNA"/>
</dbReference>
<dbReference type="InterPro" id="IPR020215">
    <property type="entry name" value="EbsA-like"/>
</dbReference>
<gene>
    <name evidence="3" type="ORF">HF324_08950</name>
    <name evidence="2" type="ORF">HF329_09300</name>
</gene>
<name>A0AAE7D7X8_9BACT</name>